<accession>A0A2S0VM15</accession>
<dbReference type="Gene3D" id="3.40.720.10">
    <property type="entry name" value="Alkaline Phosphatase, subunit A"/>
    <property type="match status" value="1"/>
</dbReference>
<sequence>MKCKNVLLSLSVLAGLSLVGCAQDVNSANVANNGAVTKDERPNIIVILTDDHGYADVGFNNSPDLKTPNLDQLAYGGTIFTSAYVAHPFCGPSRAALMTGRYPHEYGAQFNLPRKGSNQGLPKEETFISKVLQNAGYYTGAIGKWHLGEHADHHPNVRGFDEFYGFLAGGHYYFPEKYEPEYERLVKRGKHNVNMYYWPLEYNGQEVREPEYLTDGLSREASTFVEKASKKDKPFFLYLAYNAPHTPLEAKEEDMALFPNITDKNRKIYAGMVYAVDRGVGKLVDTLKRTGEYDNTLIVFLSDNGGKTIKGANNYPLRRGKGSAYEGGIRVPMMFHWPKEIKGGNTFHHPVSALDFYPMFAALGNAKIPEGKDLDGYNVWPKIQAGKPTHDTKMIYAMRHQKGFSETSGRLGDYKVVRTSKEGPWQLFNVQTDPGEHNDLAAQKPWLLREMVSQIEIWSWDHQQPKWFHIWDAGGEWHEQNMPRFHETFKVGQADPVLQAQP</sequence>
<dbReference type="OrthoDB" id="9803751at2"/>
<organism evidence="7 8">
    <name type="scientific">Saccharobesus litoralis</name>
    <dbReference type="NCBI Taxonomy" id="2172099"/>
    <lineage>
        <taxon>Bacteria</taxon>
        <taxon>Pseudomonadati</taxon>
        <taxon>Pseudomonadota</taxon>
        <taxon>Gammaproteobacteria</taxon>
        <taxon>Alteromonadales</taxon>
        <taxon>Alteromonadaceae</taxon>
        <taxon>Saccharobesus</taxon>
    </lineage>
</organism>
<dbReference type="RefSeq" id="WP_108601299.1">
    <property type="nucleotide sequence ID" value="NZ_CP026604.1"/>
</dbReference>
<dbReference type="InterPro" id="IPR024607">
    <property type="entry name" value="Sulfatase_CS"/>
</dbReference>
<feature type="signal peptide" evidence="5">
    <location>
        <begin position="1"/>
        <end position="22"/>
    </location>
</feature>
<reference evidence="7 8" key="1">
    <citation type="submission" date="2018-01" db="EMBL/GenBank/DDBJ databases">
        <title>Genome sequence of a Cantenovulum-like bacteria.</title>
        <authorList>
            <person name="Tan W.R."/>
            <person name="Lau N.-S."/>
            <person name="Go F."/>
            <person name="Amirul A.-A.A."/>
        </authorList>
    </citation>
    <scope>NUCLEOTIDE SEQUENCE [LARGE SCALE GENOMIC DNA]</scope>
    <source>
        <strain evidence="7 8">CCB-QB4</strain>
    </source>
</reference>
<comment type="similarity">
    <text evidence="1">Belongs to the sulfatase family.</text>
</comment>
<keyword evidence="8" id="KW-1185">Reference proteome</keyword>
<dbReference type="KEGG" id="cate:C2869_01630"/>
<feature type="chain" id="PRO_5015564737" evidence="5">
    <location>
        <begin position="23"/>
        <end position="502"/>
    </location>
</feature>
<dbReference type="GO" id="GO:0004065">
    <property type="term" value="F:arylsulfatase activity"/>
    <property type="evidence" value="ECO:0007669"/>
    <property type="project" value="TreeGrafter"/>
</dbReference>
<evidence type="ECO:0000313" key="7">
    <source>
        <dbReference type="EMBL" id="AWB65222.1"/>
    </source>
</evidence>
<dbReference type="EMBL" id="CP026604">
    <property type="protein sequence ID" value="AWB65222.1"/>
    <property type="molecule type" value="Genomic_DNA"/>
</dbReference>
<evidence type="ECO:0000256" key="4">
    <source>
        <dbReference type="ARBA" id="ARBA00022837"/>
    </source>
</evidence>
<gene>
    <name evidence="7" type="ORF">C2869_01630</name>
</gene>
<feature type="domain" description="Sulfatase N-terminal" evidence="6">
    <location>
        <begin position="42"/>
        <end position="363"/>
    </location>
</feature>
<evidence type="ECO:0000256" key="1">
    <source>
        <dbReference type="ARBA" id="ARBA00008779"/>
    </source>
</evidence>
<keyword evidence="4" id="KW-0106">Calcium</keyword>
<dbReference type="PANTHER" id="PTHR42693">
    <property type="entry name" value="ARYLSULFATASE FAMILY MEMBER"/>
    <property type="match status" value="1"/>
</dbReference>
<dbReference type="InterPro" id="IPR017850">
    <property type="entry name" value="Alkaline_phosphatase_core_sf"/>
</dbReference>
<dbReference type="PROSITE" id="PS51257">
    <property type="entry name" value="PROKAR_LIPOPROTEIN"/>
    <property type="match status" value="1"/>
</dbReference>
<evidence type="ECO:0000259" key="6">
    <source>
        <dbReference type="Pfam" id="PF00884"/>
    </source>
</evidence>
<protein>
    <submittedName>
        <fullName evidence="7">Sulfatase</fullName>
    </submittedName>
</protein>
<dbReference type="SUPFAM" id="SSF53649">
    <property type="entry name" value="Alkaline phosphatase-like"/>
    <property type="match status" value="1"/>
</dbReference>
<dbReference type="PROSITE" id="PS00149">
    <property type="entry name" value="SULFATASE_2"/>
    <property type="match status" value="1"/>
</dbReference>
<evidence type="ECO:0000256" key="2">
    <source>
        <dbReference type="ARBA" id="ARBA00022723"/>
    </source>
</evidence>
<dbReference type="GO" id="GO:0046872">
    <property type="term" value="F:metal ion binding"/>
    <property type="evidence" value="ECO:0007669"/>
    <property type="project" value="UniProtKB-KW"/>
</dbReference>
<evidence type="ECO:0000256" key="3">
    <source>
        <dbReference type="ARBA" id="ARBA00022801"/>
    </source>
</evidence>
<dbReference type="Pfam" id="PF00884">
    <property type="entry name" value="Sulfatase"/>
    <property type="match status" value="1"/>
</dbReference>
<proteinExistence type="inferred from homology"/>
<dbReference type="InterPro" id="IPR000917">
    <property type="entry name" value="Sulfatase_N"/>
</dbReference>
<keyword evidence="5" id="KW-0732">Signal</keyword>
<dbReference type="AlphaFoldDB" id="A0A2S0VM15"/>
<keyword evidence="3" id="KW-0378">Hydrolase</keyword>
<evidence type="ECO:0000256" key="5">
    <source>
        <dbReference type="SAM" id="SignalP"/>
    </source>
</evidence>
<dbReference type="Proteomes" id="UP000244441">
    <property type="component" value="Chromosome"/>
</dbReference>
<dbReference type="PANTHER" id="PTHR42693:SF53">
    <property type="entry name" value="ENDO-4-O-SULFATASE"/>
    <property type="match status" value="1"/>
</dbReference>
<dbReference type="InterPro" id="IPR050738">
    <property type="entry name" value="Sulfatase"/>
</dbReference>
<dbReference type="Gene3D" id="3.30.1120.10">
    <property type="match status" value="1"/>
</dbReference>
<keyword evidence="2" id="KW-0479">Metal-binding</keyword>
<name>A0A2S0VM15_9ALTE</name>
<evidence type="ECO:0000313" key="8">
    <source>
        <dbReference type="Proteomes" id="UP000244441"/>
    </source>
</evidence>